<proteinExistence type="inferred from homology"/>
<protein>
    <recommendedName>
        <fullName evidence="6 7">6-phosphogluconolactonase</fullName>
        <shortName evidence="7">6PGL</shortName>
        <ecNumber evidence="5 7">3.1.1.31</ecNumber>
    </recommendedName>
</protein>
<feature type="domain" description="Glucosamine/galactosamine-6-phosphate isomerase" evidence="8">
    <location>
        <begin position="2"/>
        <end position="193"/>
    </location>
</feature>
<dbReference type="InterPro" id="IPR037171">
    <property type="entry name" value="NagB/RpiA_transferase-like"/>
</dbReference>
<dbReference type="InterPro" id="IPR039104">
    <property type="entry name" value="6PGL"/>
</dbReference>
<dbReference type="EC" id="3.1.1.31" evidence="5 7"/>
<dbReference type="PANTHER" id="PTHR11054">
    <property type="entry name" value="6-PHOSPHOGLUCONOLACTONASE"/>
    <property type="match status" value="1"/>
</dbReference>
<sequence length="204" mass="22727">MLCGGRTPTATYRRLSQPPFQDRIPWQAMEFYWGDERCVPADDDRNNALTAFRTLLDHVPVPPQQIHPVQCDGSPAAAAQRYEQLLRTRLSGPMPVLDIVLLGLGEDGHTASLFPGSAILKEKERWAAAVYSEAEAMHRISMTPVLLNQTLLVVFLVTGRKKAPILKQVREGPYDPLNWPAQSIRPHKGERIWLVDQAAASALA</sequence>
<dbReference type="PANTHER" id="PTHR11054:SF0">
    <property type="entry name" value="6-PHOSPHOGLUCONOLACTONASE"/>
    <property type="match status" value="1"/>
</dbReference>
<dbReference type="SUPFAM" id="SSF100950">
    <property type="entry name" value="NagB/RpiA/CoA transferase-like"/>
    <property type="match status" value="1"/>
</dbReference>
<dbReference type="GO" id="GO:0006098">
    <property type="term" value="P:pentose-phosphate shunt"/>
    <property type="evidence" value="ECO:0007669"/>
    <property type="project" value="InterPro"/>
</dbReference>
<gene>
    <name evidence="7 9" type="primary">pgl</name>
    <name evidence="9" type="ORF">MRX98_00480</name>
</gene>
<evidence type="ECO:0000256" key="3">
    <source>
        <dbReference type="ARBA" id="ARBA00004961"/>
    </source>
</evidence>
<dbReference type="Proteomes" id="UP001165427">
    <property type="component" value="Unassembled WGS sequence"/>
</dbReference>
<evidence type="ECO:0000256" key="5">
    <source>
        <dbReference type="ARBA" id="ARBA00013198"/>
    </source>
</evidence>
<evidence type="ECO:0000313" key="10">
    <source>
        <dbReference type="Proteomes" id="UP001165427"/>
    </source>
</evidence>
<comment type="similarity">
    <text evidence="4 7">Belongs to the glucosamine/galactosamine-6-phosphate isomerase family. 6-phosphogluconolactonase subfamily.</text>
</comment>
<dbReference type="NCBIfam" id="TIGR01198">
    <property type="entry name" value="pgl"/>
    <property type="match status" value="1"/>
</dbReference>
<dbReference type="InterPro" id="IPR005900">
    <property type="entry name" value="6-phosphogluconolactonase_DevB"/>
</dbReference>
<reference evidence="9" key="1">
    <citation type="submission" date="2022-04" db="EMBL/GenBank/DDBJ databases">
        <title>Desulfatitalea alkaliphila sp. nov., a novel anaerobic sulfate-reducing bacterium isolated from terrestrial mud volcano, Taman Peninsula, Russia.</title>
        <authorList>
            <person name="Khomyakova M.A."/>
            <person name="Merkel A.Y."/>
            <person name="Slobodkin A.I."/>
        </authorList>
    </citation>
    <scope>NUCLEOTIDE SEQUENCE</scope>
    <source>
        <strain evidence="9">M08but</strain>
    </source>
</reference>
<organism evidence="9 10">
    <name type="scientific">Desulfatitalea alkaliphila</name>
    <dbReference type="NCBI Taxonomy" id="2929485"/>
    <lineage>
        <taxon>Bacteria</taxon>
        <taxon>Pseudomonadati</taxon>
        <taxon>Thermodesulfobacteriota</taxon>
        <taxon>Desulfobacteria</taxon>
        <taxon>Desulfobacterales</taxon>
        <taxon>Desulfosarcinaceae</taxon>
        <taxon>Desulfatitalea</taxon>
    </lineage>
</organism>
<dbReference type="GO" id="GO:0017057">
    <property type="term" value="F:6-phosphogluconolactonase activity"/>
    <property type="evidence" value="ECO:0007669"/>
    <property type="project" value="UniProtKB-UniRule"/>
</dbReference>
<dbReference type="AlphaFoldDB" id="A0AA41R1B8"/>
<dbReference type="CDD" id="cd01400">
    <property type="entry name" value="6PGL"/>
    <property type="match status" value="1"/>
</dbReference>
<accession>A0AA41R1B8</accession>
<evidence type="ECO:0000256" key="6">
    <source>
        <dbReference type="ARBA" id="ARBA00020337"/>
    </source>
</evidence>
<name>A0AA41R1B8_9BACT</name>
<dbReference type="Gene3D" id="3.40.50.1360">
    <property type="match status" value="1"/>
</dbReference>
<dbReference type="GO" id="GO:0005975">
    <property type="term" value="P:carbohydrate metabolic process"/>
    <property type="evidence" value="ECO:0007669"/>
    <property type="project" value="UniProtKB-UniRule"/>
</dbReference>
<evidence type="ECO:0000259" key="8">
    <source>
        <dbReference type="Pfam" id="PF01182"/>
    </source>
</evidence>
<evidence type="ECO:0000313" key="9">
    <source>
        <dbReference type="EMBL" id="MCJ8499031.1"/>
    </source>
</evidence>
<evidence type="ECO:0000256" key="2">
    <source>
        <dbReference type="ARBA" id="ARBA00002681"/>
    </source>
</evidence>
<dbReference type="InterPro" id="IPR006148">
    <property type="entry name" value="Glc/Gal-6P_isomerase"/>
</dbReference>
<comment type="function">
    <text evidence="2 7">Hydrolysis of 6-phosphogluconolactone to 6-phosphogluconate.</text>
</comment>
<comment type="catalytic activity">
    <reaction evidence="1 7">
        <text>6-phospho-D-glucono-1,5-lactone + H2O = 6-phospho-D-gluconate + H(+)</text>
        <dbReference type="Rhea" id="RHEA:12556"/>
        <dbReference type="ChEBI" id="CHEBI:15377"/>
        <dbReference type="ChEBI" id="CHEBI:15378"/>
        <dbReference type="ChEBI" id="CHEBI:57955"/>
        <dbReference type="ChEBI" id="CHEBI:58759"/>
        <dbReference type="EC" id="3.1.1.31"/>
    </reaction>
</comment>
<evidence type="ECO:0000256" key="1">
    <source>
        <dbReference type="ARBA" id="ARBA00000832"/>
    </source>
</evidence>
<keyword evidence="10" id="KW-1185">Reference proteome</keyword>
<comment type="caution">
    <text evidence="9">The sequence shown here is derived from an EMBL/GenBank/DDBJ whole genome shotgun (WGS) entry which is preliminary data.</text>
</comment>
<evidence type="ECO:0000256" key="4">
    <source>
        <dbReference type="ARBA" id="ARBA00010662"/>
    </source>
</evidence>
<comment type="pathway">
    <text evidence="3 7">Carbohydrate degradation; pentose phosphate pathway; D-ribulose 5-phosphate from D-glucose 6-phosphate (oxidative stage): step 2/3.</text>
</comment>
<dbReference type="EMBL" id="JALJRB010000001">
    <property type="protein sequence ID" value="MCJ8499031.1"/>
    <property type="molecule type" value="Genomic_DNA"/>
</dbReference>
<keyword evidence="7 9" id="KW-0378">Hydrolase</keyword>
<evidence type="ECO:0000256" key="7">
    <source>
        <dbReference type="RuleBase" id="RU365095"/>
    </source>
</evidence>
<dbReference type="Pfam" id="PF01182">
    <property type="entry name" value="Glucosamine_iso"/>
    <property type="match status" value="1"/>
</dbReference>